<dbReference type="EMBL" id="JAAZSR010000410">
    <property type="protein sequence ID" value="NKX52113.1"/>
    <property type="molecule type" value="Genomic_DNA"/>
</dbReference>
<comment type="caution">
    <text evidence="1">The sequence shown here is derived from an EMBL/GenBank/DDBJ whole genome shotgun (WGS) entry which is preliminary data.</text>
</comment>
<dbReference type="Gene3D" id="3.40.50.720">
    <property type="entry name" value="NAD(P)-binding Rossmann-like Domain"/>
    <property type="match status" value="1"/>
</dbReference>
<accession>A0ABX1JT10</accession>
<protein>
    <submittedName>
        <fullName evidence="1">Alcohol dehydrogenase</fullName>
    </submittedName>
</protein>
<dbReference type="SUPFAM" id="SSF50129">
    <property type="entry name" value="GroES-like"/>
    <property type="match status" value="1"/>
</dbReference>
<name>A0ABX1JT10_9MICC</name>
<organism evidence="1 2">
    <name type="scientific">Arthrobacter deserti</name>
    <dbReference type="NCBI Taxonomy" id="1742687"/>
    <lineage>
        <taxon>Bacteria</taxon>
        <taxon>Bacillati</taxon>
        <taxon>Actinomycetota</taxon>
        <taxon>Actinomycetes</taxon>
        <taxon>Micrococcales</taxon>
        <taxon>Micrococcaceae</taxon>
        <taxon>Arthrobacter</taxon>
    </lineage>
</organism>
<dbReference type="Proteomes" id="UP000523795">
    <property type="component" value="Unassembled WGS sequence"/>
</dbReference>
<proteinExistence type="predicted"/>
<sequence length="101" mass="11326">TRQAYESVGRAGELGVVGINKPGATLEISIGPDFIWNQVRIRPIFNGSTNFLRDIPRFVELYSDGRFKLDELVSRTIALDEVNEAYAEMGRHIGRTVVTFP</sequence>
<dbReference type="Gene3D" id="3.90.180.10">
    <property type="entry name" value="Medium-chain alcohol dehydrogenases, catalytic domain"/>
    <property type="match status" value="1"/>
</dbReference>
<keyword evidence="2" id="KW-1185">Reference proteome</keyword>
<dbReference type="InterPro" id="IPR011032">
    <property type="entry name" value="GroES-like_sf"/>
</dbReference>
<feature type="non-terminal residue" evidence="1">
    <location>
        <position position="1"/>
    </location>
</feature>
<evidence type="ECO:0000313" key="2">
    <source>
        <dbReference type="Proteomes" id="UP000523795"/>
    </source>
</evidence>
<evidence type="ECO:0000313" key="1">
    <source>
        <dbReference type="EMBL" id="NKX52113.1"/>
    </source>
</evidence>
<gene>
    <name evidence="1" type="ORF">HER39_16375</name>
</gene>
<reference evidence="1 2" key="1">
    <citation type="submission" date="2020-04" db="EMBL/GenBank/DDBJ databases">
        <authorList>
            <person name="Liu S."/>
        </authorList>
    </citation>
    <scope>NUCLEOTIDE SEQUENCE [LARGE SCALE GENOMIC DNA]</scope>
    <source>
        <strain evidence="1 2">CGMCC 1.15091</strain>
    </source>
</reference>